<name>K9UDP4_CHAP6</name>
<dbReference type="RefSeq" id="WP_015158735.1">
    <property type="nucleotide sequence ID" value="NC_019697.1"/>
</dbReference>
<protein>
    <recommendedName>
        <fullName evidence="1">DUF5895 domain-containing protein</fullName>
    </recommendedName>
</protein>
<evidence type="ECO:0000313" key="3">
    <source>
        <dbReference type="Proteomes" id="UP000010366"/>
    </source>
</evidence>
<dbReference type="OrthoDB" id="569957at2"/>
<organism evidence="2 3">
    <name type="scientific">Chamaesiphon minutus (strain ATCC 27169 / PCC 6605)</name>
    <dbReference type="NCBI Taxonomy" id="1173020"/>
    <lineage>
        <taxon>Bacteria</taxon>
        <taxon>Bacillati</taxon>
        <taxon>Cyanobacteriota</taxon>
        <taxon>Cyanophyceae</taxon>
        <taxon>Gomontiellales</taxon>
        <taxon>Chamaesiphonaceae</taxon>
        <taxon>Chamaesiphon</taxon>
    </lineage>
</organism>
<dbReference type="Pfam" id="PF19247">
    <property type="entry name" value="DUF5895"/>
    <property type="match status" value="1"/>
</dbReference>
<reference evidence="2 3" key="1">
    <citation type="submission" date="2012-05" db="EMBL/GenBank/DDBJ databases">
        <title>Finished chromosome of genome of Chamaesiphon sp. PCC 6605.</title>
        <authorList>
            <consortium name="US DOE Joint Genome Institute"/>
            <person name="Gugger M."/>
            <person name="Coursin T."/>
            <person name="Rippka R."/>
            <person name="Tandeau De Marsac N."/>
            <person name="Huntemann M."/>
            <person name="Wei C.-L."/>
            <person name="Han J."/>
            <person name="Detter J.C."/>
            <person name="Han C."/>
            <person name="Tapia R."/>
            <person name="Chen A."/>
            <person name="Kyrpides N."/>
            <person name="Mavromatis K."/>
            <person name="Markowitz V."/>
            <person name="Szeto E."/>
            <person name="Ivanova N."/>
            <person name="Pagani I."/>
            <person name="Pati A."/>
            <person name="Goodwin L."/>
            <person name="Nordberg H.P."/>
            <person name="Cantor M.N."/>
            <person name="Hua S.X."/>
            <person name="Woyke T."/>
            <person name="Kerfeld C.A."/>
        </authorList>
    </citation>
    <scope>NUCLEOTIDE SEQUENCE [LARGE SCALE GENOMIC DNA]</scope>
    <source>
        <strain evidence="3">ATCC 27169 / PCC 6605</strain>
    </source>
</reference>
<evidence type="ECO:0000259" key="1">
    <source>
        <dbReference type="Pfam" id="PF19247"/>
    </source>
</evidence>
<dbReference type="EMBL" id="CP003600">
    <property type="protein sequence ID" value="AFY92551.1"/>
    <property type="molecule type" value="Genomic_DNA"/>
</dbReference>
<dbReference type="eggNOG" id="COG3170">
    <property type="taxonomic scope" value="Bacteria"/>
</dbReference>
<gene>
    <name evidence="2" type="ORF">Cha6605_1372</name>
</gene>
<dbReference type="Proteomes" id="UP000010366">
    <property type="component" value="Chromosome"/>
</dbReference>
<dbReference type="KEGG" id="cmp:Cha6605_1372"/>
<accession>K9UDP4</accession>
<dbReference type="HOGENOM" id="CLU_075749_0_0_3"/>
<dbReference type="InterPro" id="IPR045414">
    <property type="entry name" value="DUF5895"/>
</dbReference>
<dbReference type="STRING" id="1173020.Cha6605_1372"/>
<feature type="domain" description="DUF5895" evidence="1">
    <location>
        <begin position="12"/>
        <end position="160"/>
    </location>
</feature>
<dbReference type="AlphaFoldDB" id="K9UDP4"/>
<sequence length="281" mass="30955">MTNSSQPVRDRFASPEYCNPNAKLPYIQSLRGENPVECGFFVSLDQMAKASWVNVPETLDTYTFSSGAVEQGSILRQPRMLVVPKSGLMAARTVKGENGNSELELLGKYGEFKGQAGVTNIQIFEVLLLDCDNNPLHEIPLQYIAKGATQATFSFHYQQFLLEITMCHAQANGISARPKNLEFNALCVFEFEVTRELAGNNSNKAPACKVASHSKPTLDNWESFFLGRNDELANRVLQLLDIPVEPAVFAAAKPIAQIAPAIEPVVQTLTVDDSEDDNIPF</sequence>
<evidence type="ECO:0000313" key="2">
    <source>
        <dbReference type="EMBL" id="AFY92551.1"/>
    </source>
</evidence>
<proteinExistence type="predicted"/>
<keyword evidence="3" id="KW-1185">Reference proteome</keyword>